<evidence type="ECO:0000313" key="1">
    <source>
        <dbReference type="EMBL" id="WOJ88725.1"/>
    </source>
</evidence>
<gene>
    <name evidence="1" type="ORF">RZS28_12985</name>
</gene>
<reference evidence="1 2" key="1">
    <citation type="submission" date="2023-10" db="EMBL/GenBank/DDBJ databases">
        <title>Novel methanotroph of the genus Methylocapsa from a subarctic wetland.</title>
        <authorList>
            <person name="Belova S.E."/>
            <person name="Oshkin I.Y."/>
            <person name="Miroshnikov K."/>
            <person name="Dedysh S.N."/>
        </authorList>
    </citation>
    <scope>NUCLEOTIDE SEQUENCE [LARGE SCALE GENOMIC DNA]</scope>
    <source>
        <strain evidence="1 2">RX1</strain>
    </source>
</reference>
<sequence length="288" mass="29768">MLATIAEADIQQFGVNAISVGDIGIGPIQIGQLVVTDFELNAACDGGILRNFRVTINYAMSLEWRLHIDVPGAAFDDNGVVDIGIQNFTVAFGDIKLPGLEKFKIDIASLNVANVAATANPIASLQLGALVAEQIQARNLKLPTQGFSIAGLGIGALNIGGFGAPAASIDSLTIGKIHGDAFPLGQLALSNLALPSASVADIASQGVDVAATPKPKAFHIDLGCLDLLLKVKPSAEAHIDQLVIHNISASTSIGKIELHNVVAPYEFLNLTLSQVGINTISAPTVAIS</sequence>
<accession>A0ABZ0HQU3</accession>
<protein>
    <submittedName>
        <fullName evidence="1">Uncharacterized protein</fullName>
    </submittedName>
</protein>
<organism evidence="1 2">
    <name type="scientific">Methylocapsa polymorpha</name>
    <dbReference type="NCBI Taxonomy" id="3080828"/>
    <lineage>
        <taxon>Bacteria</taxon>
        <taxon>Pseudomonadati</taxon>
        <taxon>Pseudomonadota</taxon>
        <taxon>Alphaproteobacteria</taxon>
        <taxon>Hyphomicrobiales</taxon>
        <taxon>Beijerinckiaceae</taxon>
        <taxon>Methylocapsa</taxon>
    </lineage>
</organism>
<name>A0ABZ0HQU3_9HYPH</name>
<keyword evidence="2" id="KW-1185">Reference proteome</keyword>
<dbReference type="RefSeq" id="WP_407338163.1">
    <property type="nucleotide sequence ID" value="NZ_CP136862.1"/>
</dbReference>
<dbReference type="EMBL" id="CP136862">
    <property type="protein sequence ID" value="WOJ88725.1"/>
    <property type="molecule type" value="Genomic_DNA"/>
</dbReference>
<dbReference type="Proteomes" id="UP001626536">
    <property type="component" value="Chromosome"/>
</dbReference>
<evidence type="ECO:0000313" key="2">
    <source>
        <dbReference type="Proteomes" id="UP001626536"/>
    </source>
</evidence>
<proteinExistence type="predicted"/>